<evidence type="ECO:0000313" key="2">
    <source>
        <dbReference type="EMBL" id="PQJ61663.1"/>
    </source>
</evidence>
<proteinExistence type="inferred from homology"/>
<dbReference type="AlphaFoldDB" id="A0A2S7VHK6"/>
<comment type="similarity">
    <text evidence="1">Belongs to the TelA family.</text>
</comment>
<dbReference type="PANTHER" id="PTHR38432:SF1">
    <property type="entry name" value="TELA-LIKE PROTEIN SAOUHSC_01408"/>
    <property type="match status" value="1"/>
</dbReference>
<reference evidence="2 3" key="1">
    <citation type="submission" date="2016-12" db="EMBL/GenBank/DDBJ databases">
        <title>Diversity of luminous bacteria.</title>
        <authorList>
            <person name="Yoshizawa S."/>
            <person name="Kogure K."/>
        </authorList>
    </citation>
    <scope>NUCLEOTIDE SEQUENCE [LARGE SCALE GENOMIC DNA]</scope>
    <source>
        <strain evidence="2 3">LC1-200</strain>
    </source>
</reference>
<dbReference type="Pfam" id="PF05816">
    <property type="entry name" value="TelA"/>
    <property type="match status" value="1"/>
</dbReference>
<comment type="caution">
    <text evidence="2">The sequence shown here is derived from an EMBL/GenBank/DDBJ whole genome shotgun (WGS) entry which is preliminary data.</text>
</comment>
<protein>
    <submittedName>
        <fullName evidence="2">Toxic anion resistance protein</fullName>
    </submittedName>
</protein>
<accession>A0A2S7VHK6</accession>
<organism evidence="2 3">
    <name type="scientific">Photobacterium angustum</name>
    <dbReference type="NCBI Taxonomy" id="661"/>
    <lineage>
        <taxon>Bacteria</taxon>
        <taxon>Pseudomonadati</taxon>
        <taxon>Pseudomonadota</taxon>
        <taxon>Gammaproteobacteria</taxon>
        <taxon>Vibrionales</taxon>
        <taxon>Vibrionaceae</taxon>
        <taxon>Photobacterium</taxon>
    </lineage>
</organism>
<dbReference type="InterPro" id="IPR008863">
    <property type="entry name" value="Toxic_anion-R_TelA"/>
</dbReference>
<evidence type="ECO:0000313" key="3">
    <source>
        <dbReference type="Proteomes" id="UP000238730"/>
    </source>
</evidence>
<gene>
    <name evidence="2" type="ORF">BTO08_15315</name>
</gene>
<dbReference type="EMBL" id="MSCJ01000003">
    <property type="protein sequence ID" value="PQJ61663.1"/>
    <property type="molecule type" value="Genomic_DNA"/>
</dbReference>
<dbReference type="Proteomes" id="UP000238730">
    <property type="component" value="Unassembled WGS sequence"/>
</dbReference>
<evidence type="ECO:0000256" key="1">
    <source>
        <dbReference type="ARBA" id="ARBA00005541"/>
    </source>
</evidence>
<dbReference type="PANTHER" id="PTHR38432">
    <property type="entry name" value="TELA-LIKE PROTEIN SAOUHSC_01408"/>
    <property type="match status" value="1"/>
</dbReference>
<dbReference type="RefSeq" id="WP_105061550.1">
    <property type="nucleotide sequence ID" value="NZ_MSCJ01000003.1"/>
</dbReference>
<dbReference type="OrthoDB" id="1654346at2"/>
<sequence>MAQENTTLIVATPDTVKQALDIPVSVPETHDKISTKVEETVSMLLAIGERDLTQQRDMTNLMTSLGEDSCRQLAQCSQLLKTPLHTLVDDAQDGGGTAKSLLDLQQQVNAVNPNRTDFTMGTIRRLLSFLPFVGTPIAKWFSRYQTAEGVIKDIVQSLRGGQAQLQRDNITLEADQIRYRELTFLLEDYVRFGQLLDEKVNQTIETAQNTETKVKFLQEQVLFPLRQRVMDLQQTLAVNQQAVITTEVIMQNNRELIRGVDRAINVTVSALETASVMSIALQHQKKLLDATQAVNDTTNDLILQTSEQLRDQGVSIQKQASESQLDISKLKQAFSNINAALNDISQYRVKALPQMAQSILEMDQLTEQMESRIKDAEKGKDIQQNLSQLIEL</sequence>
<name>A0A2S7VHK6_PHOAN</name>